<accession>A0A0F6YQX7</accession>
<dbReference type="Proteomes" id="UP000202958">
    <property type="component" value="Segment"/>
</dbReference>
<evidence type="ECO:0000313" key="1">
    <source>
        <dbReference type="EMBL" id="AKF13310.1"/>
    </source>
</evidence>
<organism evidence="1 2">
    <name type="scientific">Sinorhizobium phage phiN3</name>
    <dbReference type="NCBI Taxonomy" id="1647405"/>
    <lineage>
        <taxon>Viruses</taxon>
        <taxon>Duplodnaviria</taxon>
        <taxon>Heunggongvirae</taxon>
        <taxon>Uroviricota</taxon>
        <taxon>Caudoviricetes</taxon>
        <taxon>Emdodecavirus</taxon>
        <taxon>Emdodecavirus N3</taxon>
    </lineage>
</organism>
<reference evidence="1 2" key="1">
    <citation type="submission" date="2015-04" db="EMBL/GenBank/DDBJ databases">
        <authorList>
            <person name="Hodson T.S."/>
            <person name="Hyde J.R."/>
            <person name="Schouten J.T."/>
            <person name="Crockett J.T."/>
            <person name="Smith T.A."/>
            <person name="Merrill B.D."/>
            <person name="Crook M.B."/>
            <person name="Griffitts J.S."/>
            <person name="Burnett S.H."/>
            <person name="Grose J.H."/>
            <person name="Breakwell D.P."/>
        </authorList>
    </citation>
    <scope>NUCLEOTIDE SEQUENCE [LARGE SCALE GENOMIC DNA]</scope>
</reference>
<dbReference type="GeneID" id="26638774"/>
<proteinExistence type="predicted"/>
<evidence type="ECO:0000313" key="2">
    <source>
        <dbReference type="Proteomes" id="UP000202958"/>
    </source>
</evidence>
<dbReference type="RefSeq" id="YP_009212285.1">
    <property type="nucleotide sequence ID" value="NC_028945.1"/>
</dbReference>
<name>A0A0F6YQX7_9CAUD</name>
<dbReference type="KEGG" id="vg:26638774"/>
<protein>
    <recommendedName>
        <fullName evidence="3">Homing endonuclease</fullName>
    </recommendedName>
</protein>
<sequence length="202" mass="23768">MKPYTYFIGWSKQKKYYYGSAYRQGCDPSDLWTNYWTSSKHVARMREAYGEPDIIQVRRTFETPLEARLWEIKVLRRIGACRRKDFLNQRNPGGTSEGFMGVGRIPWNEGKTGVQQNPYKGVTGRYTDEQRQLISERTKEAMKHIDRSCYETRDSCNGRRWINKDGKHKRVKYEDISKYVAEGWSEGRLTARNERGQIISGD</sequence>
<dbReference type="EMBL" id="KR052482">
    <property type="protein sequence ID" value="AKF13310.1"/>
    <property type="molecule type" value="Genomic_DNA"/>
</dbReference>
<gene>
    <name evidence="1" type="ORF">PHIN3_45</name>
</gene>
<evidence type="ECO:0008006" key="3">
    <source>
        <dbReference type="Google" id="ProtNLM"/>
    </source>
</evidence>
<keyword evidence="2" id="KW-1185">Reference proteome</keyword>